<evidence type="ECO:0000313" key="6">
    <source>
        <dbReference type="EMBL" id="MFD1547698.1"/>
    </source>
</evidence>
<comment type="similarity">
    <text evidence="1">Belongs to the 'phage' integrase family.</text>
</comment>
<feature type="domain" description="Core-binding (CB)" evidence="5">
    <location>
        <begin position="67"/>
        <end position="158"/>
    </location>
</feature>
<proteinExistence type="inferred from homology"/>
<feature type="domain" description="Tyr recombinase" evidence="4">
    <location>
        <begin position="186"/>
        <end position="387"/>
    </location>
</feature>
<dbReference type="PROSITE" id="PS51900">
    <property type="entry name" value="CB"/>
    <property type="match status" value="1"/>
</dbReference>
<dbReference type="CDD" id="cd01189">
    <property type="entry name" value="INT_ICEBs1_C_like"/>
    <property type="match status" value="1"/>
</dbReference>
<dbReference type="EMBL" id="JBHUCM010000082">
    <property type="protein sequence ID" value="MFD1547698.1"/>
    <property type="molecule type" value="Genomic_DNA"/>
</dbReference>
<evidence type="ECO:0000256" key="3">
    <source>
        <dbReference type="PROSITE-ProRule" id="PRU01248"/>
    </source>
</evidence>
<comment type="caution">
    <text evidence="6">The sequence shown here is derived from an EMBL/GenBank/DDBJ whole genome shotgun (WGS) entry which is preliminary data.</text>
</comment>
<dbReference type="InterPro" id="IPR050090">
    <property type="entry name" value="Tyrosine_recombinase_XerCD"/>
</dbReference>
<organism evidence="6 7">
    <name type="scientific">Nonomuraea guangzhouensis</name>
    <dbReference type="NCBI Taxonomy" id="1291555"/>
    <lineage>
        <taxon>Bacteria</taxon>
        <taxon>Bacillati</taxon>
        <taxon>Actinomycetota</taxon>
        <taxon>Actinomycetes</taxon>
        <taxon>Streptosporangiales</taxon>
        <taxon>Streptosporangiaceae</taxon>
        <taxon>Nonomuraea</taxon>
    </lineage>
</organism>
<dbReference type="RefSeq" id="WP_219539158.1">
    <property type="nucleotide sequence ID" value="NZ_JAHKRM010000054.1"/>
</dbReference>
<dbReference type="InterPro" id="IPR002104">
    <property type="entry name" value="Integrase_catalytic"/>
</dbReference>
<dbReference type="InterPro" id="IPR044068">
    <property type="entry name" value="CB"/>
</dbReference>
<evidence type="ECO:0000259" key="5">
    <source>
        <dbReference type="PROSITE" id="PS51900"/>
    </source>
</evidence>
<evidence type="ECO:0000256" key="1">
    <source>
        <dbReference type="ARBA" id="ARBA00008857"/>
    </source>
</evidence>
<dbReference type="InterPro" id="IPR028259">
    <property type="entry name" value="AP2-like_int_N"/>
</dbReference>
<gene>
    <name evidence="6" type="primary">xerC</name>
    <name evidence="6" type="ORF">ACFSJ0_62470</name>
</gene>
<protein>
    <submittedName>
        <fullName evidence="6">Tyrosine recombinase XerC</fullName>
    </submittedName>
</protein>
<evidence type="ECO:0000259" key="4">
    <source>
        <dbReference type="PROSITE" id="PS51898"/>
    </source>
</evidence>
<evidence type="ECO:0000313" key="7">
    <source>
        <dbReference type="Proteomes" id="UP001597097"/>
    </source>
</evidence>
<dbReference type="PANTHER" id="PTHR30349">
    <property type="entry name" value="PHAGE INTEGRASE-RELATED"/>
    <property type="match status" value="1"/>
</dbReference>
<evidence type="ECO:0000256" key="2">
    <source>
        <dbReference type="ARBA" id="ARBA00023125"/>
    </source>
</evidence>
<sequence length="394" mass="43339">MADPIKKIELKDGTVRYRFVIDIGHDPETGKRKQQTCTFNTKTQAKSEYARIKHECDRGTYVRPHKLTVDEFLDEWLASATRDVEKATAANYRDALLPVRERCGKRLLQSLTETDVEKLVDWILTGARRRGGAPGTGLSVRSASLTLSKLRTALNVAVRRQLVVRNVAAFVTIPRAARKAEQETQAKRTPWTTEEVKTFLAGIREERLFSVMLLSLLGLRPAEVCGLRWIDVDFEAGTIAAGKNTRTLADGQVEEKGAKSAAGNRGLPGPGVVMAALKAFKTLQTTERLAAGDAYSASGYVLVDELGAPQRTDWLRRRAYELMEKVGVRGKGEVRLYDCRHSCLTFLGGAGVPDVVLAAWAGHADGGTLAKRVYIHPDMSHLRAATEQLDALLG</sequence>
<dbReference type="Pfam" id="PF00589">
    <property type="entry name" value="Phage_integrase"/>
    <property type="match status" value="1"/>
</dbReference>
<dbReference type="Proteomes" id="UP001597097">
    <property type="component" value="Unassembled WGS sequence"/>
</dbReference>
<keyword evidence="7" id="KW-1185">Reference proteome</keyword>
<dbReference type="PROSITE" id="PS51898">
    <property type="entry name" value="TYR_RECOMBINASE"/>
    <property type="match status" value="1"/>
</dbReference>
<keyword evidence="2 3" id="KW-0238">DNA-binding</keyword>
<accession>A0ABW4GYW1</accession>
<reference evidence="7" key="1">
    <citation type="journal article" date="2019" name="Int. J. Syst. Evol. Microbiol.">
        <title>The Global Catalogue of Microorganisms (GCM) 10K type strain sequencing project: providing services to taxonomists for standard genome sequencing and annotation.</title>
        <authorList>
            <consortium name="The Broad Institute Genomics Platform"/>
            <consortium name="The Broad Institute Genome Sequencing Center for Infectious Disease"/>
            <person name="Wu L."/>
            <person name="Ma J."/>
        </authorList>
    </citation>
    <scope>NUCLEOTIDE SEQUENCE [LARGE SCALE GENOMIC DNA]</scope>
    <source>
        <strain evidence="7">CGMCC 1.15399</strain>
    </source>
</reference>
<dbReference type="Pfam" id="PF14657">
    <property type="entry name" value="Arm-DNA-bind_4"/>
    <property type="match status" value="1"/>
</dbReference>
<dbReference type="PANTHER" id="PTHR30349:SF41">
    <property type="entry name" value="INTEGRASE_RECOMBINASE PROTEIN MJ0367-RELATED"/>
    <property type="match status" value="1"/>
</dbReference>
<name>A0ABW4GYW1_9ACTN</name>